<protein>
    <recommendedName>
        <fullName evidence="1">DUF6743 domain-containing protein</fullName>
    </recommendedName>
</protein>
<proteinExistence type="predicted"/>
<evidence type="ECO:0000313" key="2">
    <source>
        <dbReference type="EMBL" id="EJK70507.1"/>
    </source>
</evidence>
<dbReference type="Proteomes" id="UP000266841">
    <property type="component" value="Unassembled WGS sequence"/>
</dbReference>
<feature type="domain" description="DUF6743" evidence="1">
    <location>
        <begin position="171"/>
        <end position="224"/>
    </location>
</feature>
<evidence type="ECO:0000313" key="3">
    <source>
        <dbReference type="Proteomes" id="UP000266841"/>
    </source>
</evidence>
<dbReference type="InterPro" id="IPR046631">
    <property type="entry name" value="DUF6743"/>
</dbReference>
<evidence type="ECO:0000259" key="1">
    <source>
        <dbReference type="Pfam" id="PF20528"/>
    </source>
</evidence>
<accession>K0TIV8</accession>
<dbReference type="AlphaFoldDB" id="K0TIV8"/>
<reference evidence="2 3" key="1">
    <citation type="journal article" date="2012" name="Genome Biol.">
        <title>Genome and low-iron response of an oceanic diatom adapted to chronic iron limitation.</title>
        <authorList>
            <person name="Lommer M."/>
            <person name="Specht M."/>
            <person name="Roy A.S."/>
            <person name="Kraemer L."/>
            <person name="Andreson R."/>
            <person name="Gutowska M.A."/>
            <person name="Wolf J."/>
            <person name="Bergner S.V."/>
            <person name="Schilhabel M.B."/>
            <person name="Klostermeier U.C."/>
            <person name="Beiko R.G."/>
            <person name="Rosenstiel P."/>
            <person name="Hippler M."/>
            <person name="Laroche J."/>
        </authorList>
    </citation>
    <scope>NUCLEOTIDE SEQUENCE [LARGE SCALE GENOMIC DNA]</scope>
    <source>
        <strain evidence="2 3">CCMP1005</strain>
    </source>
</reference>
<keyword evidence="3" id="KW-1185">Reference proteome</keyword>
<dbReference type="EMBL" id="AGNL01008431">
    <property type="protein sequence ID" value="EJK70507.1"/>
    <property type="molecule type" value="Genomic_DNA"/>
</dbReference>
<gene>
    <name evidence="2" type="ORF">THAOC_08126</name>
</gene>
<sequence length="364" mass="40540">MHADIQRSWRAKVTSARPGVLIVDRTWSRQPARMTACRGVWAQPGMRMDGVRGESLCLTRRGNNERSIKPMLIGDREFVYTQEYQFYFANKVDNFGCQSNEFANKFNFAQSTYAAVKGGKKDMSGRLTDLTGPHRHNWLNADEQGADARRHVAFRSGSPKNLRAPRAVVTRFGARPVLDAPYQPVDAADVRRRVVAFRARQDNNSRSGTAACIHRSRWSVDSSAALDVSNKLFSHPPIPGFVTGNWLNLALPSMFMLDSFELEMDWFSTDVLHPPRGLMEPLRGLHCHQGGPPGPTQGRAVWSWSAQLGPLPPVLGPLPLDGLTSSTRLVRLSTTVRLHALVGKKDGWTYLTPTKNETRLPGAV</sequence>
<comment type="caution">
    <text evidence="2">The sequence shown here is derived from an EMBL/GenBank/DDBJ whole genome shotgun (WGS) entry which is preliminary data.</text>
</comment>
<name>K0TIV8_THAOC</name>
<dbReference type="Pfam" id="PF20528">
    <property type="entry name" value="DUF6743"/>
    <property type="match status" value="1"/>
</dbReference>
<organism evidence="2 3">
    <name type="scientific">Thalassiosira oceanica</name>
    <name type="common">Marine diatom</name>
    <dbReference type="NCBI Taxonomy" id="159749"/>
    <lineage>
        <taxon>Eukaryota</taxon>
        <taxon>Sar</taxon>
        <taxon>Stramenopiles</taxon>
        <taxon>Ochrophyta</taxon>
        <taxon>Bacillariophyta</taxon>
        <taxon>Coscinodiscophyceae</taxon>
        <taxon>Thalassiosirophycidae</taxon>
        <taxon>Thalassiosirales</taxon>
        <taxon>Thalassiosiraceae</taxon>
        <taxon>Thalassiosira</taxon>
    </lineage>
</organism>